<dbReference type="Gene3D" id="3.30.470.20">
    <property type="entry name" value="ATP-grasp fold, B domain"/>
    <property type="match status" value="1"/>
</dbReference>
<keyword evidence="3" id="KW-0067">ATP-binding</keyword>
<protein>
    <submittedName>
        <fullName evidence="6">Acetate--CoA ligase family protein</fullName>
    </submittedName>
</protein>
<dbReference type="InterPro" id="IPR036291">
    <property type="entry name" value="NAD(P)-bd_dom_sf"/>
</dbReference>
<gene>
    <name evidence="6" type="ORF">G9Q37_14050</name>
</gene>
<dbReference type="SUPFAM" id="SSF56059">
    <property type="entry name" value="Glutathione synthetase ATP-binding domain-like"/>
    <property type="match status" value="1"/>
</dbReference>
<dbReference type="Proteomes" id="UP000503162">
    <property type="component" value="Chromosome"/>
</dbReference>
<dbReference type="InterPro" id="IPR003781">
    <property type="entry name" value="CoA-bd"/>
</dbReference>
<evidence type="ECO:0000256" key="1">
    <source>
        <dbReference type="ARBA" id="ARBA00022598"/>
    </source>
</evidence>
<dbReference type="Pfam" id="PF13549">
    <property type="entry name" value="ATP-grasp_5"/>
    <property type="match status" value="1"/>
</dbReference>
<evidence type="ECO:0000256" key="4">
    <source>
        <dbReference type="ARBA" id="ARBA00060888"/>
    </source>
</evidence>
<keyword evidence="7" id="KW-1185">Reference proteome</keyword>
<dbReference type="Gene3D" id="3.30.1490.20">
    <property type="entry name" value="ATP-grasp fold, A domain"/>
    <property type="match status" value="1"/>
</dbReference>
<dbReference type="SUPFAM" id="SSF51735">
    <property type="entry name" value="NAD(P)-binding Rossmann-fold domains"/>
    <property type="match status" value="1"/>
</dbReference>
<dbReference type="RefSeq" id="WP_166228025.1">
    <property type="nucleotide sequence ID" value="NZ_CP049989.1"/>
</dbReference>
<dbReference type="PANTHER" id="PTHR43334">
    <property type="entry name" value="ACETATE--COA LIGASE [ADP-FORMING]"/>
    <property type="match status" value="1"/>
</dbReference>
<reference evidence="6 7" key="1">
    <citation type="submission" date="2020-03" db="EMBL/GenBank/DDBJ databases">
        <title>Hydrogenophaga sp. nov. isolated from cyanobacterial mat.</title>
        <authorList>
            <person name="Thorat V."/>
            <person name="Kirdat K."/>
            <person name="Tiwarekar B."/>
            <person name="Costa E.D."/>
            <person name="Yadav A."/>
        </authorList>
    </citation>
    <scope>NUCLEOTIDE SEQUENCE [LARGE SCALE GENOMIC DNA]</scope>
    <source>
        <strain evidence="6 7">BA0156</strain>
    </source>
</reference>
<dbReference type="InterPro" id="IPR051538">
    <property type="entry name" value="Acyl-CoA_Synth/Transferase"/>
</dbReference>
<dbReference type="KEGG" id="hcz:G9Q37_14050"/>
<accession>A0A6G8IJD7</accession>
<sequence length="693" mass="72532">MSTLAEAVFRPKTIALVGASADLAKHAALPQKHLTQHGYTGTIFPINPRRSDIQGLRAYPKVSDAPSPVDHAYIMLPTEHVLPAVEDCVASAVRCVTIMSNGFSEAGEEGQARQETLLQLLAGSQTRLLGPNALGIVDLHAQVALSANEVLSLPALPKGDVGLISQSGSMLGAILSRGAARGAGFSKLVSVGNEADISIAELIEMMVDDPDTRVIELFIETIRSPEALRAAALKAHAANKPILAYRLGRSAIGQHLAVSHTGALTGNGKATSAFLHDIGIAELNNFEALLDAPALFRRGRGAGARIGVMSTTGGGGALIVDNLGERNINVAPPTPRMQAALANKGIHIGDAPLVDLTLAGTNAATYGAVLEEFLQSSEIDAVVAVVGSSSQFRPERAVAPILSVQSSKPVAVFLTPNAERSRQLLREAGVAVFSQPEACTDALSAWARWQVPRVHQTAGAKPVLPGDHQAGQTLSSADSQRAFAALGIPQAQEWTLPPTPATWDAASLDNVAFPCVLKISSADVPHKTEMGGVQLDIANAHELRSAAEAMLRRVCEAVPRARIDGFQVQEMVKGLAEVLVGYSYDPAVGPIVSVGLGGVLAELYQDVSIRPAPVSIDVARQMLSEVKAFAQLSGYRNLPLGDIDALAHAVARVSELARCTQPRVAEAEINPLAVLPAGRGVRALDGLVMIGDC</sequence>
<dbReference type="PANTHER" id="PTHR43334:SF1">
    <property type="entry name" value="3-HYDROXYPROPIONATE--COA LIGASE [ADP-FORMING]"/>
    <property type="match status" value="1"/>
</dbReference>
<dbReference type="Pfam" id="PF13607">
    <property type="entry name" value="Succ_CoA_lig"/>
    <property type="match status" value="1"/>
</dbReference>
<dbReference type="InterPro" id="IPR013815">
    <property type="entry name" value="ATP_grasp_subdomain_1"/>
</dbReference>
<dbReference type="Pfam" id="PF13380">
    <property type="entry name" value="CoA_binding_2"/>
    <property type="match status" value="1"/>
</dbReference>
<evidence type="ECO:0000256" key="2">
    <source>
        <dbReference type="ARBA" id="ARBA00022741"/>
    </source>
</evidence>
<keyword evidence="2" id="KW-0547">Nucleotide-binding</keyword>
<evidence type="ECO:0000313" key="7">
    <source>
        <dbReference type="Proteomes" id="UP000503162"/>
    </source>
</evidence>
<evidence type="ECO:0000313" key="6">
    <source>
        <dbReference type="EMBL" id="QIM53193.1"/>
    </source>
</evidence>
<dbReference type="SMART" id="SM00881">
    <property type="entry name" value="CoA_binding"/>
    <property type="match status" value="1"/>
</dbReference>
<dbReference type="GO" id="GO:0016874">
    <property type="term" value="F:ligase activity"/>
    <property type="evidence" value="ECO:0007669"/>
    <property type="project" value="UniProtKB-KW"/>
</dbReference>
<keyword evidence="1 6" id="KW-0436">Ligase</keyword>
<dbReference type="EMBL" id="CP049989">
    <property type="protein sequence ID" value="QIM53193.1"/>
    <property type="molecule type" value="Genomic_DNA"/>
</dbReference>
<evidence type="ECO:0000256" key="3">
    <source>
        <dbReference type="ARBA" id="ARBA00022840"/>
    </source>
</evidence>
<dbReference type="SUPFAM" id="SSF52210">
    <property type="entry name" value="Succinyl-CoA synthetase domains"/>
    <property type="match status" value="2"/>
</dbReference>
<proteinExistence type="inferred from homology"/>
<comment type="similarity">
    <text evidence="4">In the N-terminal section; belongs to the acetate CoA ligase alpha subunit family.</text>
</comment>
<feature type="domain" description="CoA-binding" evidence="5">
    <location>
        <begin position="8"/>
        <end position="103"/>
    </location>
</feature>
<dbReference type="Gene3D" id="3.40.50.720">
    <property type="entry name" value="NAD(P)-binding Rossmann-like Domain"/>
    <property type="match status" value="1"/>
</dbReference>
<dbReference type="InterPro" id="IPR032875">
    <property type="entry name" value="Succ_CoA_lig_flav_dom"/>
</dbReference>
<name>A0A6G8IJD7_9BURK</name>
<organism evidence="6 7">
    <name type="scientific">Hydrogenophaga crocea</name>
    <dbReference type="NCBI Taxonomy" id="2716225"/>
    <lineage>
        <taxon>Bacteria</taxon>
        <taxon>Pseudomonadati</taxon>
        <taxon>Pseudomonadota</taxon>
        <taxon>Betaproteobacteria</taxon>
        <taxon>Burkholderiales</taxon>
        <taxon>Comamonadaceae</taxon>
        <taxon>Hydrogenophaga</taxon>
    </lineage>
</organism>
<evidence type="ECO:0000259" key="5">
    <source>
        <dbReference type="SMART" id="SM00881"/>
    </source>
</evidence>
<dbReference type="FunFam" id="3.30.1490.20:FF:000020">
    <property type="entry name" value="Protein lysine acetyltransferase"/>
    <property type="match status" value="1"/>
</dbReference>
<dbReference type="AlphaFoldDB" id="A0A6G8IJD7"/>
<dbReference type="Gene3D" id="3.40.50.261">
    <property type="entry name" value="Succinyl-CoA synthetase domains"/>
    <property type="match status" value="2"/>
</dbReference>
<dbReference type="InterPro" id="IPR016102">
    <property type="entry name" value="Succinyl-CoA_synth-like"/>
</dbReference>
<dbReference type="GO" id="GO:0005524">
    <property type="term" value="F:ATP binding"/>
    <property type="evidence" value="ECO:0007669"/>
    <property type="project" value="UniProtKB-KW"/>
</dbReference>